<dbReference type="Proteomes" id="UP000004348">
    <property type="component" value="Chromosome"/>
</dbReference>
<dbReference type="EMBL" id="AEGP01000033">
    <property type="protein sequence ID" value="EGG42243.1"/>
    <property type="molecule type" value="Genomic_DNA"/>
</dbReference>
<dbReference type="InterPro" id="IPR023408">
    <property type="entry name" value="MscS_beta-dom_sf"/>
</dbReference>
<organism evidence="1">
    <name type="scientific">Candidatus Nitrosarchaeum limnium SFB1</name>
    <dbReference type="NCBI Taxonomy" id="886738"/>
    <lineage>
        <taxon>Archaea</taxon>
        <taxon>Nitrososphaerota</taxon>
        <taxon>Nitrososphaeria</taxon>
        <taxon>Nitrosopumilales</taxon>
        <taxon>Nitrosopumilaceae</taxon>
        <taxon>Nitrosarchaeum</taxon>
    </lineage>
</organism>
<dbReference type="SUPFAM" id="SSF82689">
    <property type="entry name" value="Mechanosensitive channel protein MscS (YggB), C-terminal domain"/>
    <property type="match status" value="1"/>
</dbReference>
<dbReference type="InterPro" id="IPR011066">
    <property type="entry name" value="MscS_channel_C_sf"/>
</dbReference>
<gene>
    <name evidence="1" type="ORF">Nlim_0889</name>
</gene>
<dbReference type="HOGENOM" id="CLU_1551751_0_0_2"/>
<dbReference type="GO" id="GO:0016020">
    <property type="term" value="C:membrane"/>
    <property type="evidence" value="ECO:0007669"/>
    <property type="project" value="InterPro"/>
</dbReference>
<protein>
    <submittedName>
        <fullName evidence="1">Small-conductance mechanosensitive channel</fullName>
    </submittedName>
</protein>
<name>F3KK76_9ARCH</name>
<comment type="caution">
    <text evidence="1">The sequence shown here is derived from an EMBL/GenBank/DDBJ whole genome shotgun (WGS) entry which is preliminary data.</text>
</comment>
<dbReference type="AlphaFoldDB" id="F3KK76"/>
<reference evidence="1" key="1">
    <citation type="journal article" date="2011" name="PLoS ONE">
        <title>Genome of a low-salinity ammonia-oxidizing archaeon determined by single-cell and metagenomic analysis.</title>
        <authorList>
            <person name="Blainey P.C."/>
            <person name="Mosier A.C."/>
            <person name="Potanina A."/>
            <person name="Francis C.A."/>
            <person name="Quake S.R."/>
        </authorList>
    </citation>
    <scope>NUCLEOTIDE SEQUENCE [LARGE SCALE GENOMIC DNA]</scope>
    <source>
        <strain evidence="1">SFB1</strain>
    </source>
</reference>
<accession>F3KK76</accession>
<proteinExistence type="predicted"/>
<dbReference type="STRING" id="886738.Nlim_0889"/>
<evidence type="ECO:0000313" key="1">
    <source>
        <dbReference type="EMBL" id="EGG42243.1"/>
    </source>
</evidence>
<dbReference type="Gene3D" id="2.30.30.60">
    <property type="match status" value="1"/>
</dbReference>
<sequence>MDIGIMYTTLLEIKDWVSGDQATGRLVSIPNGSILSNTVNNYTKDHNFIWDEIQLPISYSSDWQFAYDKILELVNNETKEIVEHANKDISKLEEKYYLDKRSAEPAIYLSATDNWISFTIRYPTMVRNRRFLRHKITRLILDELARNKIKISSSTVDIVGFPNLKIDKGNDV</sequence>